<feature type="region of interest" description="Disordered" evidence="10">
    <location>
        <begin position="681"/>
        <end position="750"/>
    </location>
</feature>
<evidence type="ECO:0000313" key="12">
    <source>
        <dbReference type="EMBL" id="EGG20166.1"/>
    </source>
</evidence>
<evidence type="ECO:0000256" key="1">
    <source>
        <dbReference type="ARBA" id="ARBA00004123"/>
    </source>
</evidence>
<dbReference type="STRING" id="1054147.F4PW02"/>
<feature type="compositionally biased region" description="Acidic residues" evidence="10">
    <location>
        <begin position="708"/>
        <end position="723"/>
    </location>
</feature>
<evidence type="ECO:0000256" key="5">
    <source>
        <dbReference type="ARBA" id="ARBA00022833"/>
    </source>
</evidence>
<comment type="similarity">
    <text evidence="2">Belongs to the TFIIB family.</text>
</comment>
<keyword evidence="6" id="KW-0805">Transcription regulation</keyword>
<keyword evidence="9" id="KW-0539">Nucleus</keyword>
<dbReference type="GO" id="GO:0000995">
    <property type="term" value="F:RNA polymerase III general transcription initiation factor activity"/>
    <property type="evidence" value="ECO:0007669"/>
    <property type="project" value="TreeGrafter"/>
</dbReference>
<evidence type="ECO:0000256" key="8">
    <source>
        <dbReference type="ARBA" id="ARBA00023163"/>
    </source>
</evidence>
<comment type="subcellular location">
    <subcellularLocation>
        <location evidence="1">Nucleus</location>
    </subcellularLocation>
</comment>
<evidence type="ECO:0000313" key="13">
    <source>
        <dbReference type="Proteomes" id="UP000007797"/>
    </source>
</evidence>
<dbReference type="OrthoDB" id="511529at2759"/>
<evidence type="ECO:0000256" key="3">
    <source>
        <dbReference type="ARBA" id="ARBA00022723"/>
    </source>
</evidence>
<dbReference type="PANTHER" id="PTHR11618">
    <property type="entry name" value="TRANSCRIPTION INITIATION FACTOR IIB-RELATED"/>
    <property type="match status" value="1"/>
</dbReference>
<keyword evidence="5" id="KW-0862">Zinc</keyword>
<organism evidence="12 13">
    <name type="scientific">Cavenderia fasciculata</name>
    <name type="common">Slime mold</name>
    <name type="synonym">Dictyostelium fasciculatum</name>
    <dbReference type="NCBI Taxonomy" id="261658"/>
    <lineage>
        <taxon>Eukaryota</taxon>
        <taxon>Amoebozoa</taxon>
        <taxon>Evosea</taxon>
        <taxon>Eumycetozoa</taxon>
        <taxon>Dictyostelia</taxon>
        <taxon>Acytosteliales</taxon>
        <taxon>Cavenderiaceae</taxon>
        <taxon>Cavenderia</taxon>
    </lineage>
</organism>
<keyword evidence="13" id="KW-1185">Reference proteome</keyword>
<dbReference type="CDD" id="cd20553">
    <property type="entry name" value="CYCLIN_TFIIIB90_rpt1"/>
    <property type="match status" value="1"/>
</dbReference>
<dbReference type="CDD" id="cd20554">
    <property type="entry name" value="CYCLIN_TFIIIB90_rpt2"/>
    <property type="match status" value="1"/>
</dbReference>
<dbReference type="InterPro" id="IPR013150">
    <property type="entry name" value="TFIIB_cyclin"/>
</dbReference>
<dbReference type="GO" id="GO:0008270">
    <property type="term" value="F:zinc ion binding"/>
    <property type="evidence" value="ECO:0007669"/>
    <property type="project" value="UniProtKB-KW"/>
</dbReference>
<reference evidence="13" key="1">
    <citation type="journal article" date="2011" name="Genome Res.">
        <title>Phylogeny-wide analysis of social amoeba genomes highlights ancient origins for complex intercellular communication.</title>
        <authorList>
            <person name="Heidel A.J."/>
            <person name="Lawal H.M."/>
            <person name="Felder M."/>
            <person name="Schilde C."/>
            <person name="Helps N.R."/>
            <person name="Tunggal B."/>
            <person name="Rivero F."/>
            <person name="John U."/>
            <person name="Schleicher M."/>
            <person name="Eichinger L."/>
            <person name="Platzer M."/>
            <person name="Noegel A.A."/>
            <person name="Schaap P."/>
            <person name="Gloeckner G."/>
        </authorList>
    </citation>
    <scope>NUCLEOTIDE SEQUENCE [LARGE SCALE GENOMIC DNA]</scope>
    <source>
        <strain evidence="13">SH3</strain>
    </source>
</reference>
<feature type="compositionally biased region" description="Basic and acidic residues" evidence="10">
    <location>
        <begin position="631"/>
        <end position="641"/>
    </location>
</feature>
<keyword evidence="4" id="KW-0863">Zinc-finger</keyword>
<dbReference type="GO" id="GO:0001006">
    <property type="term" value="F:RNA polymerase III type 3 promoter sequence-specific DNA binding"/>
    <property type="evidence" value="ECO:0007669"/>
    <property type="project" value="TreeGrafter"/>
</dbReference>
<dbReference type="AlphaFoldDB" id="F4PW02"/>
<feature type="compositionally biased region" description="Basic and acidic residues" evidence="10">
    <location>
        <begin position="441"/>
        <end position="459"/>
    </location>
</feature>
<keyword evidence="3" id="KW-0479">Metal-binding</keyword>
<dbReference type="GeneID" id="14871857"/>
<dbReference type="GO" id="GO:0097550">
    <property type="term" value="C:transcription preinitiation complex"/>
    <property type="evidence" value="ECO:0007669"/>
    <property type="project" value="TreeGrafter"/>
</dbReference>
<name>F4PW02_CACFS</name>
<dbReference type="SMART" id="SM00385">
    <property type="entry name" value="CYCLIN"/>
    <property type="match status" value="2"/>
</dbReference>
<feature type="compositionally biased region" description="Basic and acidic residues" evidence="10">
    <location>
        <begin position="395"/>
        <end position="430"/>
    </location>
</feature>
<feature type="domain" description="Cyclin-like" evidence="11">
    <location>
        <begin position="79"/>
        <end position="160"/>
    </location>
</feature>
<dbReference type="Proteomes" id="UP000007797">
    <property type="component" value="Unassembled WGS sequence"/>
</dbReference>
<dbReference type="RefSeq" id="XP_004367149.1">
    <property type="nucleotide sequence ID" value="XM_004367092.1"/>
</dbReference>
<dbReference type="InterPro" id="IPR036915">
    <property type="entry name" value="Cyclin-like_sf"/>
</dbReference>
<dbReference type="OMA" id="VEYPRIN"/>
<gene>
    <name evidence="12" type="primary">brf1</name>
    <name evidence="12" type="ORF">DFA_07286</name>
</gene>
<feature type="compositionally biased region" description="Acidic residues" evidence="10">
    <location>
        <begin position="344"/>
        <end position="360"/>
    </location>
</feature>
<dbReference type="InterPro" id="IPR011665">
    <property type="entry name" value="BRF1_TBP-bd_dom"/>
</dbReference>
<sequence>MAKACPHCGCTVFDTSHDGTFCTGCSRVIDGSNIVSELQFSETSGLMGTFVNARGQVGRGSYRSLGGESRALSTENARRRMHTIAGQVGLKDVHIDMGVRLYETAMDFKFTKGRSTQIVSATCLYTVCRRELTPHLLIDFSEAIQLNVFVLASTFLKFIQTLGFQLPLVDPALFIQRFAVGLEFEQKTQEVANTALKLVARMKRDWMSIGRRPSGICGASLFIAAKIHGFKRTVKEIVQVVKIGEDTIIKRLKEFKDTPSAALTIDEFDAIDVETEHDPPSFIKNRLKEIDAEQKIKLQQAKDEEKRMEWSTRDTLFDLDLETYDTKAKEDLKKGLELIKGKDTEDEDDEEEEEEEEEEEVKEKTKGKRKKKVQKEKPKKKKKKTRAEEEEEKEELEKQKELEEKEKEDGDKEEKEDGDKEKESSEKKDGDEEISGTIEPSQDKDKEKDKEEKVEKELPTIEEEDEEEEEKEKSKPKKKVAKKVAKMKATKKDVNNNNNTIIIDPIEDDISNVLKENNLENVSIHNLSQIPTTLSQSYLKMLQERAREDYDMNAPLPGLDEVIDDYPVLEGTTSTQPEQPINPEVFEPTATLDDLEDDELDLYIERNQSVRNAKELIWTELNKEWIEKNAAREKEEEEARAMGRPIRKRAKKQTAASAAEAMAEALRKRVKDQRIQNLINNLVGVPEPKQEEARPRMQQKKPTPAANDQDDEDEEEEDDDDDGPEKQPASMASLLGQQQYNEYDDYEDYY</sequence>
<feature type="domain" description="Cyclin-like" evidence="11">
    <location>
        <begin position="173"/>
        <end position="257"/>
    </location>
</feature>
<feature type="compositionally biased region" description="Acidic residues" evidence="10">
    <location>
        <begin position="460"/>
        <end position="470"/>
    </location>
</feature>
<accession>F4PW02</accession>
<dbReference type="KEGG" id="dfa:DFA_07286"/>
<dbReference type="GO" id="GO:0017025">
    <property type="term" value="F:TBP-class protein binding"/>
    <property type="evidence" value="ECO:0007669"/>
    <property type="project" value="InterPro"/>
</dbReference>
<dbReference type="InterPro" id="IPR013763">
    <property type="entry name" value="Cyclin-like_dom"/>
</dbReference>
<keyword evidence="7" id="KW-0010">Activator</keyword>
<proteinExistence type="inferred from homology"/>
<dbReference type="SUPFAM" id="SSF47954">
    <property type="entry name" value="Cyclin-like"/>
    <property type="match status" value="2"/>
</dbReference>
<keyword evidence="8" id="KW-0804">Transcription</keyword>
<dbReference type="GO" id="GO:0070897">
    <property type="term" value="P:transcription preinitiation complex assembly"/>
    <property type="evidence" value="ECO:0007669"/>
    <property type="project" value="InterPro"/>
</dbReference>
<dbReference type="Pfam" id="PF07741">
    <property type="entry name" value="BRF1"/>
    <property type="match status" value="1"/>
</dbReference>
<feature type="region of interest" description="Disordered" evidence="10">
    <location>
        <begin position="631"/>
        <end position="654"/>
    </location>
</feature>
<dbReference type="Gene3D" id="1.10.472.10">
    <property type="entry name" value="Cyclin-like"/>
    <property type="match status" value="2"/>
</dbReference>
<evidence type="ECO:0000259" key="11">
    <source>
        <dbReference type="SMART" id="SM00385"/>
    </source>
</evidence>
<dbReference type="FunFam" id="1.10.472.10:FF:000002">
    <property type="entry name" value="Transcription factor IIIB 90 kDa subunit"/>
    <property type="match status" value="1"/>
</dbReference>
<evidence type="ECO:0000256" key="7">
    <source>
        <dbReference type="ARBA" id="ARBA00023159"/>
    </source>
</evidence>
<dbReference type="GO" id="GO:0005634">
    <property type="term" value="C:nucleus"/>
    <property type="evidence" value="ECO:0007669"/>
    <property type="project" value="UniProtKB-SubCell"/>
</dbReference>
<dbReference type="InterPro" id="IPR000812">
    <property type="entry name" value="TFIIB"/>
</dbReference>
<dbReference type="EMBL" id="GL883013">
    <property type="protein sequence ID" value="EGG20166.1"/>
    <property type="molecule type" value="Genomic_DNA"/>
</dbReference>
<evidence type="ECO:0000256" key="10">
    <source>
        <dbReference type="SAM" id="MobiDB-lite"/>
    </source>
</evidence>
<evidence type="ECO:0000256" key="6">
    <source>
        <dbReference type="ARBA" id="ARBA00023015"/>
    </source>
</evidence>
<feature type="region of interest" description="Disordered" evidence="10">
    <location>
        <begin position="342"/>
        <end position="481"/>
    </location>
</feature>
<feature type="compositionally biased region" description="Basic residues" evidence="10">
    <location>
        <begin position="365"/>
        <end position="385"/>
    </location>
</feature>
<dbReference type="GO" id="GO:0000126">
    <property type="term" value="C:transcription factor TFIIIB complex"/>
    <property type="evidence" value="ECO:0007669"/>
    <property type="project" value="TreeGrafter"/>
</dbReference>
<evidence type="ECO:0000256" key="2">
    <source>
        <dbReference type="ARBA" id="ARBA00010857"/>
    </source>
</evidence>
<dbReference type="PANTHER" id="PTHR11618:SF4">
    <property type="entry name" value="TRANSCRIPTION FACTOR IIIB 90 KDA SUBUNIT"/>
    <property type="match status" value="1"/>
</dbReference>
<evidence type="ECO:0000256" key="9">
    <source>
        <dbReference type="ARBA" id="ARBA00023242"/>
    </source>
</evidence>
<protein>
    <submittedName>
        <fullName evidence="12">TATA box-binding protein-associated factor</fullName>
    </submittedName>
</protein>
<evidence type="ECO:0000256" key="4">
    <source>
        <dbReference type="ARBA" id="ARBA00022771"/>
    </source>
</evidence>
<dbReference type="Pfam" id="PF00382">
    <property type="entry name" value="TFIIB"/>
    <property type="match status" value="2"/>
</dbReference>